<dbReference type="InterPro" id="IPR005925">
    <property type="entry name" value="Agmatinase-rel"/>
</dbReference>
<feature type="binding site" evidence="4">
    <location>
        <position position="150"/>
    </location>
    <ligand>
        <name>Mn(2+)</name>
        <dbReference type="ChEBI" id="CHEBI:29035"/>
        <label>1</label>
    </ligand>
</feature>
<dbReference type="SUPFAM" id="SSF52768">
    <property type="entry name" value="Arginase/deacetylase"/>
    <property type="match status" value="1"/>
</dbReference>
<evidence type="ECO:0000256" key="1">
    <source>
        <dbReference type="ARBA" id="ARBA00009227"/>
    </source>
</evidence>
<evidence type="ECO:0000256" key="4">
    <source>
        <dbReference type="PIRSR" id="PIRSR036979-1"/>
    </source>
</evidence>
<dbReference type="Pfam" id="PF00491">
    <property type="entry name" value="Arginase"/>
    <property type="match status" value="1"/>
</dbReference>
<dbReference type="InterPro" id="IPR020855">
    <property type="entry name" value="Ureohydrolase_Mn_BS"/>
</dbReference>
<dbReference type="AlphaFoldDB" id="A0A1H3EII5"/>
<keyword evidence="7" id="KW-1185">Reference proteome</keyword>
<dbReference type="NCBIfam" id="TIGR01230">
    <property type="entry name" value="agmatinase"/>
    <property type="match status" value="1"/>
</dbReference>
<dbReference type="GO" id="GO:0033389">
    <property type="term" value="P:putrescine biosynthetic process from arginine, via agmatine"/>
    <property type="evidence" value="ECO:0007669"/>
    <property type="project" value="TreeGrafter"/>
</dbReference>
<feature type="binding site" evidence="4">
    <location>
        <position position="239"/>
    </location>
    <ligand>
        <name>Mn(2+)</name>
        <dbReference type="ChEBI" id="CHEBI:29035"/>
        <label>1</label>
    </ligand>
</feature>
<dbReference type="PANTHER" id="PTHR11358">
    <property type="entry name" value="ARGINASE/AGMATINASE"/>
    <property type="match status" value="1"/>
</dbReference>
<keyword evidence="4" id="KW-0464">Manganese</keyword>
<evidence type="ECO:0000313" key="6">
    <source>
        <dbReference type="EMBL" id="SDX78572.1"/>
    </source>
</evidence>
<dbReference type="CDD" id="cd11592">
    <property type="entry name" value="Agmatinase_PAH"/>
    <property type="match status" value="1"/>
</dbReference>
<reference evidence="7" key="1">
    <citation type="submission" date="2016-10" db="EMBL/GenBank/DDBJ databases">
        <authorList>
            <person name="Varghese N."/>
            <person name="Submissions S."/>
        </authorList>
    </citation>
    <scope>NUCLEOTIDE SEQUENCE [LARGE SCALE GENOMIC DNA]</scope>
    <source>
        <strain evidence="7">DSM 27839</strain>
    </source>
</reference>
<dbReference type="Gene3D" id="3.40.800.10">
    <property type="entry name" value="Ureohydrolase domain"/>
    <property type="match status" value="1"/>
</dbReference>
<evidence type="ECO:0000256" key="3">
    <source>
        <dbReference type="ARBA" id="ARBA00022801"/>
    </source>
</evidence>
<dbReference type="InterPro" id="IPR006035">
    <property type="entry name" value="Ureohydrolase"/>
</dbReference>
<dbReference type="InterPro" id="IPR023696">
    <property type="entry name" value="Ureohydrolase_dom_sf"/>
</dbReference>
<dbReference type="RefSeq" id="WP_245709793.1">
    <property type="nucleotide sequence ID" value="NZ_FNNP01000011.1"/>
</dbReference>
<comment type="cofactor">
    <cofactor evidence="4">
        <name>Mn(2+)</name>
        <dbReference type="ChEBI" id="CHEBI:29035"/>
    </cofactor>
    <text evidence="4">Binds 2 manganese ions per subunit.</text>
</comment>
<dbReference type="NCBIfam" id="NF002564">
    <property type="entry name" value="PRK02190.1"/>
    <property type="match status" value="1"/>
</dbReference>
<dbReference type="PANTHER" id="PTHR11358:SF26">
    <property type="entry name" value="GUANIDINO ACID HYDROLASE, MITOCHONDRIAL"/>
    <property type="match status" value="1"/>
</dbReference>
<evidence type="ECO:0000256" key="2">
    <source>
        <dbReference type="ARBA" id="ARBA00022723"/>
    </source>
</evidence>
<dbReference type="PIRSF" id="PIRSF036979">
    <property type="entry name" value="Arginase"/>
    <property type="match status" value="1"/>
</dbReference>
<feature type="binding site" evidence="4">
    <location>
        <position position="152"/>
    </location>
    <ligand>
        <name>Mn(2+)</name>
        <dbReference type="ChEBI" id="CHEBI:29035"/>
        <label>1</label>
    </ligand>
</feature>
<evidence type="ECO:0000256" key="5">
    <source>
        <dbReference type="RuleBase" id="RU003684"/>
    </source>
</evidence>
<organism evidence="6 7">
    <name type="scientific">Ruegeria halocynthiae</name>
    <dbReference type="NCBI Taxonomy" id="985054"/>
    <lineage>
        <taxon>Bacteria</taxon>
        <taxon>Pseudomonadati</taxon>
        <taxon>Pseudomonadota</taxon>
        <taxon>Alphaproteobacteria</taxon>
        <taxon>Rhodobacterales</taxon>
        <taxon>Roseobacteraceae</taxon>
        <taxon>Ruegeria</taxon>
    </lineage>
</organism>
<protein>
    <submittedName>
        <fullName evidence="6">Agmatinase</fullName>
    </submittedName>
</protein>
<keyword evidence="2 4" id="KW-0479">Metal-binding</keyword>
<feature type="binding site" evidence="4">
    <location>
        <position position="241"/>
    </location>
    <ligand>
        <name>Mn(2+)</name>
        <dbReference type="ChEBI" id="CHEBI:29035"/>
        <label>1</label>
    </ligand>
</feature>
<dbReference type="GO" id="GO:0008783">
    <property type="term" value="F:agmatinase activity"/>
    <property type="evidence" value="ECO:0007669"/>
    <property type="project" value="TreeGrafter"/>
</dbReference>
<sequence length="316" mass="34114">MTEYIPPSSPDMFAPRYSGLATFMRTPVASSLADVDIGLLGIPYDGALTNRPGARHGPREVRNQSSLMRAINHATRVNPYELCRIADVGDVPFDSVFDIEATHKNITDFVAQMVARNVIPLSCGGDHSVSLPILRAVAHEPVALIHIDAHTDTWDSFQGSKFNHGAPFRRAHEEGLIDPKKTVQIGIRGAQNMSEGWDYSEQAGMRVMFIEEVQERGISAIVEEARTVVGEGPVYLSFDIDSIDPAFAPGTGTPEVAGLTTAEAMALIRGFRGLNYVGADVVEVSPPFDVGGMTALAGATVMYELLCVLAEARSTR</sequence>
<feature type="binding site" evidence="4">
    <location>
        <position position="148"/>
    </location>
    <ligand>
        <name>Mn(2+)</name>
        <dbReference type="ChEBI" id="CHEBI:29035"/>
        <label>1</label>
    </ligand>
</feature>
<dbReference type="GO" id="GO:0046872">
    <property type="term" value="F:metal ion binding"/>
    <property type="evidence" value="ECO:0007669"/>
    <property type="project" value="UniProtKB-KW"/>
</dbReference>
<evidence type="ECO:0000313" key="7">
    <source>
        <dbReference type="Proteomes" id="UP000183400"/>
    </source>
</evidence>
<comment type="similarity">
    <text evidence="1">Belongs to the arginase family. Agmatinase subfamily.</text>
</comment>
<dbReference type="PROSITE" id="PS01053">
    <property type="entry name" value="ARGINASE_1"/>
    <property type="match status" value="1"/>
</dbReference>
<gene>
    <name evidence="6" type="ORF">SAMN05444358_11184</name>
</gene>
<accession>A0A1H3EII5</accession>
<feature type="binding site" evidence="4">
    <location>
        <position position="127"/>
    </location>
    <ligand>
        <name>Mn(2+)</name>
        <dbReference type="ChEBI" id="CHEBI:29035"/>
        <label>1</label>
    </ligand>
</feature>
<dbReference type="STRING" id="985054.SAMN05444358_11184"/>
<name>A0A1H3EII5_9RHOB</name>
<keyword evidence="3 5" id="KW-0378">Hydrolase</keyword>
<dbReference type="PROSITE" id="PS51409">
    <property type="entry name" value="ARGINASE_2"/>
    <property type="match status" value="1"/>
</dbReference>
<dbReference type="EMBL" id="FNNP01000011">
    <property type="protein sequence ID" value="SDX78572.1"/>
    <property type="molecule type" value="Genomic_DNA"/>
</dbReference>
<dbReference type="Proteomes" id="UP000183400">
    <property type="component" value="Unassembled WGS sequence"/>
</dbReference>
<proteinExistence type="inferred from homology"/>